<feature type="binding site" evidence="5">
    <location>
        <position position="280"/>
    </location>
    <ligand>
        <name>Zn(2+)</name>
        <dbReference type="ChEBI" id="CHEBI:29105"/>
        <note>catalytic</note>
    </ligand>
</feature>
<comment type="cofactor">
    <cofactor evidence="5">
        <name>Zn(2+)</name>
        <dbReference type="ChEBI" id="CHEBI:29105"/>
    </cofactor>
    <text evidence="5">Binds 1 zinc ion per subunit.</text>
</comment>
<dbReference type="GO" id="GO:0005829">
    <property type="term" value="C:cytosol"/>
    <property type="evidence" value="ECO:0007669"/>
    <property type="project" value="TreeGrafter"/>
</dbReference>
<keyword evidence="8" id="KW-1185">Reference proteome</keyword>
<dbReference type="Gene3D" id="3.20.20.140">
    <property type="entry name" value="Metal-dependent hydrolases"/>
    <property type="match status" value="1"/>
</dbReference>
<keyword evidence="4 5" id="KW-0546">Nucleotide metabolism</keyword>
<dbReference type="AlphaFoldDB" id="A0A5K7S959"/>
<dbReference type="NCBIfam" id="TIGR01430">
    <property type="entry name" value="aden_deam"/>
    <property type="match status" value="1"/>
</dbReference>
<keyword evidence="1 5" id="KW-0479">Metal-binding</keyword>
<sequence>MDQDAIKNFISGLPKAELHLHIEGTFEPELMFGIAERNHIDLKYNSVDDLKSAYDFNNLQEFLDIYYSGTNVLIEEQDFYDLTWAYLQKIHSQNVLHTEIFFDPQTHTSRGVAFDKVISGIHRALGDGRSKLGISSFLILSFLRHLSEESAFQTLEEALPYKSWITAIGLDSSEKGHPPNKFERVFTKAQAEGFLTVAHAGEEGSPEYVWEALKLLQVSRIDHGNRSLEDSLLIDELVKRKMSLTVCPLSNLKLKVVRDMTQHPLAKMLDKGMMATVNSDDPAYFGGYVNENYEAVAVALKLTKGQIVQLAKNSFTASFLNEVEKKAMIEKVDLYYRDQKN</sequence>
<evidence type="ECO:0000256" key="4">
    <source>
        <dbReference type="ARBA" id="ARBA00023080"/>
    </source>
</evidence>
<dbReference type="KEGG" id="anf:AQPE_2195"/>
<reference evidence="7" key="1">
    <citation type="journal article" date="2020" name="Int. J. Syst. Evol. Microbiol.">
        <title>Aquipluma nitroreducens gen. nov. sp. nov., a novel facultatively anaerobic bacterium isolated from a freshwater lake.</title>
        <authorList>
            <person name="Watanabe M."/>
            <person name="Kojima H."/>
            <person name="Fukui M."/>
        </authorList>
    </citation>
    <scope>NUCLEOTIDE SEQUENCE</scope>
    <source>
        <strain evidence="7">MeG22</strain>
    </source>
</reference>
<protein>
    <recommendedName>
        <fullName evidence="5">Adenine deaminase</fullName>
        <shortName evidence="5">ADE</shortName>
        <ecNumber evidence="5">3.5.4.2</ecNumber>
    </recommendedName>
    <alternativeName>
        <fullName evidence="5">Adenine aminohydrolase</fullName>
        <shortName evidence="5">AAH</shortName>
    </alternativeName>
</protein>
<keyword evidence="2 5" id="KW-0378">Hydrolase</keyword>
<dbReference type="Pfam" id="PF00962">
    <property type="entry name" value="A_deaminase"/>
    <property type="match status" value="1"/>
</dbReference>
<dbReference type="RefSeq" id="WP_318350975.1">
    <property type="nucleotide sequence ID" value="NZ_AP018694.1"/>
</dbReference>
<dbReference type="HAMAP" id="MF_01962">
    <property type="entry name" value="Adenine_deaminase"/>
    <property type="match status" value="1"/>
</dbReference>
<evidence type="ECO:0000256" key="3">
    <source>
        <dbReference type="ARBA" id="ARBA00022833"/>
    </source>
</evidence>
<dbReference type="CDD" id="cd01320">
    <property type="entry name" value="ADA"/>
    <property type="match status" value="1"/>
</dbReference>
<keyword evidence="3 5" id="KW-0862">Zinc</keyword>
<name>A0A5K7S959_9BACT</name>
<dbReference type="GO" id="GO:0006146">
    <property type="term" value="P:adenine catabolic process"/>
    <property type="evidence" value="ECO:0007669"/>
    <property type="project" value="UniProtKB-UniRule"/>
</dbReference>
<proteinExistence type="inferred from homology"/>
<evidence type="ECO:0000256" key="5">
    <source>
        <dbReference type="HAMAP-Rule" id="MF_01962"/>
    </source>
</evidence>
<dbReference type="EC" id="3.5.4.2" evidence="5"/>
<dbReference type="GO" id="GO:0043103">
    <property type="term" value="P:hypoxanthine salvage"/>
    <property type="evidence" value="ECO:0007669"/>
    <property type="project" value="UniProtKB-UniRule"/>
</dbReference>
<dbReference type="PANTHER" id="PTHR43114:SF6">
    <property type="entry name" value="ADENINE DEAMINASE"/>
    <property type="match status" value="1"/>
</dbReference>
<feature type="site" description="Important for catalytic activity" evidence="5">
    <location>
        <position position="223"/>
    </location>
</feature>
<feature type="binding site" evidence="5">
    <location>
        <position position="21"/>
    </location>
    <ligand>
        <name>Zn(2+)</name>
        <dbReference type="ChEBI" id="CHEBI:29105"/>
        <note>catalytic</note>
    </ligand>
</feature>
<dbReference type="PANTHER" id="PTHR43114">
    <property type="entry name" value="ADENINE DEAMINASE"/>
    <property type="match status" value="1"/>
</dbReference>
<dbReference type="EMBL" id="AP018694">
    <property type="protein sequence ID" value="BBE18035.1"/>
    <property type="molecule type" value="Genomic_DNA"/>
</dbReference>
<evidence type="ECO:0000256" key="1">
    <source>
        <dbReference type="ARBA" id="ARBA00022723"/>
    </source>
</evidence>
<dbReference type="NCBIfam" id="NF006850">
    <property type="entry name" value="PRK09358.1-6"/>
    <property type="match status" value="1"/>
</dbReference>
<feature type="binding site" evidence="5">
    <location>
        <position position="281"/>
    </location>
    <ligand>
        <name>substrate</name>
    </ligand>
</feature>
<dbReference type="GO" id="GO:0008270">
    <property type="term" value="F:zinc ion binding"/>
    <property type="evidence" value="ECO:0007669"/>
    <property type="project" value="UniProtKB-UniRule"/>
</dbReference>
<dbReference type="FunFam" id="3.20.20.140:FF:000039">
    <property type="entry name" value="Adenine deaminase"/>
    <property type="match status" value="1"/>
</dbReference>
<organism evidence="7 8">
    <name type="scientific">Aquipluma nitroreducens</name>
    <dbReference type="NCBI Taxonomy" id="2010828"/>
    <lineage>
        <taxon>Bacteria</taxon>
        <taxon>Pseudomonadati</taxon>
        <taxon>Bacteroidota</taxon>
        <taxon>Bacteroidia</taxon>
        <taxon>Marinilabiliales</taxon>
        <taxon>Prolixibacteraceae</taxon>
        <taxon>Aquipluma</taxon>
    </lineage>
</organism>
<feature type="domain" description="Adenosine deaminase" evidence="6">
    <location>
        <begin position="14"/>
        <end position="333"/>
    </location>
</feature>
<dbReference type="GO" id="GO:0000034">
    <property type="term" value="F:adenine deaminase activity"/>
    <property type="evidence" value="ECO:0007669"/>
    <property type="project" value="UniProtKB-UniRule"/>
</dbReference>
<comment type="similarity">
    <text evidence="5">Belongs to the metallo-dependent hydrolases superfamily. Adenosine and AMP deaminases family. Adenine deaminase type 2 subfamily.</text>
</comment>
<evidence type="ECO:0000313" key="7">
    <source>
        <dbReference type="EMBL" id="BBE18035.1"/>
    </source>
</evidence>
<dbReference type="SUPFAM" id="SSF51556">
    <property type="entry name" value="Metallo-dependent hydrolases"/>
    <property type="match status" value="1"/>
</dbReference>
<evidence type="ECO:0000259" key="6">
    <source>
        <dbReference type="Pfam" id="PF00962"/>
    </source>
</evidence>
<evidence type="ECO:0000313" key="8">
    <source>
        <dbReference type="Proteomes" id="UP001193389"/>
    </source>
</evidence>
<dbReference type="GO" id="GO:0009117">
    <property type="term" value="P:nucleotide metabolic process"/>
    <property type="evidence" value="ECO:0007669"/>
    <property type="project" value="UniProtKB-KW"/>
</dbReference>
<dbReference type="InterPro" id="IPR032466">
    <property type="entry name" value="Metal_Hydrolase"/>
</dbReference>
<feature type="binding site" evidence="5">
    <location>
        <position position="19"/>
    </location>
    <ligand>
        <name>Zn(2+)</name>
        <dbReference type="ChEBI" id="CHEBI:29105"/>
        <note>catalytic</note>
    </ligand>
</feature>
<gene>
    <name evidence="7" type="ORF">AQPE_2195</name>
</gene>
<dbReference type="Proteomes" id="UP001193389">
    <property type="component" value="Chromosome"/>
</dbReference>
<feature type="binding site" evidence="5">
    <location>
        <position position="199"/>
    </location>
    <ligand>
        <name>Zn(2+)</name>
        <dbReference type="ChEBI" id="CHEBI:29105"/>
        <note>catalytic</note>
    </ligand>
</feature>
<feature type="active site" description="Proton donor" evidence="5">
    <location>
        <position position="202"/>
    </location>
</feature>
<dbReference type="InterPro" id="IPR006330">
    <property type="entry name" value="Ado/ade_deaminase"/>
</dbReference>
<dbReference type="InterPro" id="IPR028892">
    <property type="entry name" value="ADE"/>
</dbReference>
<comment type="function">
    <text evidence="5">Catalyzes the hydrolytic deamination of adenine to hypoxanthine. Plays an important role in the purine salvage pathway and in nitrogen catabolism.</text>
</comment>
<comment type="catalytic activity">
    <reaction evidence="5">
        <text>adenine + H2O + H(+) = hypoxanthine + NH4(+)</text>
        <dbReference type="Rhea" id="RHEA:23688"/>
        <dbReference type="ChEBI" id="CHEBI:15377"/>
        <dbReference type="ChEBI" id="CHEBI:15378"/>
        <dbReference type="ChEBI" id="CHEBI:16708"/>
        <dbReference type="ChEBI" id="CHEBI:17368"/>
        <dbReference type="ChEBI" id="CHEBI:28938"/>
        <dbReference type="EC" id="3.5.4.2"/>
    </reaction>
</comment>
<evidence type="ECO:0000256" key="2">
    <source>
        <dbReference type="ARBA" id="ARBA00022801"/>
    </source>
</evidence>
<dbReference type="InterPro" id="IPR001365">
    <property type="entry name" value="A_deaminase_dom"/>
</dbReference>
<accession>A0A5K7S959</accession>